<gene>
    <name evidence="1" type="ORF">ACFFHF_22165</name>
</gene>
<reference evidence="1 2" key="1">
    <citation type="submission" date="2024-09" db="EMBL/GenBank/DDBJ databases">
        <authorList>
            <person name="Sun Q."/>
            <person name="Mori K."/>
        </authorList>
    </citation>
    <scope>NUCLEOTIDE SEQUENCE [LARGE SCALE GENOMIC DNA]</scope>
    <source>
        <strain evidence="1 2">CGMCC 1.9126</strain>
    </source>
</reference>
<evidence type="ECO:0000313" key="1">
    <source>
        <dbReference type="EMBL" id="MFC0477897.1"/>
    </source>
</evidence>
<protein>
    <submittedName>
        <fullName evidence="1">WD40 repeat domain-containing protein</fullName>
    </submittedName>
</protein>
<comment type="caution">
    <text evidence="1">The sequence shown here is derived from an EMBL/GenBank/DDBJ whole genome shotgun (WGS) entry which is preliminary data.</text>
</comment>
<dbReference type="SUPFAM" id="SSF69322">
    <property type="entry name" value="Tricorn protease domain 2"/>
    <property type="match status" value="1"/>
</dbReference>
<dbReference type="Gene3D" id="2.130.10.10">
    <property type="entry name" value="YVTN repeat-like/Quinoprotein amine dehydrogenase"/>
    <property type="match status" value="2"/>
</dbReference>
<proteinExistence type="predicted"/>
<sequence length="691" mass="77252">MIKFTKQNSMKLTIPFLLTSQFLTPIYISAEENTNLDTEVIEQEEDGGQIPSEENADITPSLKVDEFATFEKIGPQVYQGTALISAFGSLSNGTDYMYVLQHGTPSALTVVNLLTEETEGTFLLEESTSAWGIDVDKDGMVWIGGTSSGHFYKYDPYKKELNDIGNQLKHSRDTAILDLHIGGDRVYGSTAYNGTVFSYIPETGEQRDYGQFLAGKEFAKSVFFDEETESIYAGVGSKAELIKYDIRTKIRKRFLPAKYNSEKYISDIVVVDQYLYARLDPSKKILVFDKKSLMLVDEIDVTSKTISTKSRLTGELYYTKDGMLYSYNPETLVETKLPLPKLGKEIISTAIIDLESGEALVGLLSNAGDYFTYNLESGELNFKQVELSELPVTLYTMKANESKNQILINGYMSGGIGVYNAVTGQSTVIKNVSQVESMAYLNNKLYLGAYPKARLLELEVGDDLDNSKITELYRYSSLGQERPTALLGMESENKLVIGTYPETSTGGGVLSIFDPVTGNFENYPNYIPDQSIISLQNNGNMIFGGTTVFANHKRSGWATLFRFPLNQPELKEKITTPFKASMINSLTPWGEKYLFGMADGTIFKYNLVLNKFEYVQLTPAISGRFKNSTLVFGNDDILYGTVEGILFKVDPNSMEVTILKQEGAYDLAIDLNGVVYFRNQAELWKYNPRQQ</sequence>
<dbReference type="Proteomes" id="UP001589738">
    <property type="component" value="Unassembled WGS sequence"/>
</dbReference>
<dbReference type="EMBL" id="JBHLUU010000125">
    <property type="protein sequence ID" value="MFC0477897.1"/>
    <property type="molecule type" value="Genomic_DNA"/>
</dbReference>
<keyword evidence="2" id="KW-1185">Reference proteome</keyword>
<dbReference type="SUPFAM" id="SSF63825">
    <property type="entry name" value="YWTD domain"/>
    <property type="match status" value="1"/>
</dbReference>
<evidence type="ECO:0000313" key="2">
    <source>
        <dbReference type="Proteomes" id="UP001589738"/>
    </source>
</evidence>
<organism evidence="1 2">
    <name type="scientific">Robertmurraya beringensis</name>
    <dbReference type="NCBI Taxonomy" id="641660"/>
    <lineage>
        <taxon>Bacteria</taxon>
        <taxon>Bacillati</taxon>
        <taxon>Bacillota</taxon>
        <taxon>Bacilli</taxon>
        <taxon>Bacillales</taxon>
        <taxon>Bacillaceae</taxon>
        <taxon>Robertmurraya</taxon>
    </lineage>
</organism>
<accession>A0ABV6KX30</accession>
<dbReference type="RefSeq" id="WP_377059084.1">
    <property type="nucleotide sequence ID" value="NZ_JBHLUU010000125.1"/>
</dbReference>
<dbReference type="InterPro" id="IPR015943">
    <property type="entry name" value="WD40/YVTN_repeat-like_dom_sf"/>
</dbReference>
<name>A0ABV6KX30_9BACI</name>